<dbReference type="InterPro" id="IPR005585">
    <property type="entry name" value="DUF327"/>
</dbReference>
<evidence type="ECO:0008006" key="3">
    <source>
        <dbReference type="Google" id="ProtNLM"/>
    </source>
</evidence>
<gene>
    <name evidence="1" type="ORF">HMPREF1015_02818</name>
</gene>
<keyword evidence="2" id="KW-1185">Reference proteome</keyword>
<proteinExistence type="predicted"/>
<dbReference type="Proteomes" id="UP000011747">
    <property type="component" value="Unassembled WGS sequence"/>
</dbReference>
<dbReference type="InterPro" id="IPR024042">
    <property type="entry name" value="TM1646-like_dom_sf"/>
</dbReference>
<comment type="caution">
    <text evidence="1">The sequence shown here is derived from an EMBL/GenBank/DDBJ whole genome shotgun (WGS) entry which is preliminary data.</text>
</comment>
<dbReference type="SUPFAM" id="SSF158397">
    <property type="entry name" value="TM1646-like"/>
    <property type="match status" value="1"/>
</dbReference>
<name>G9QGQ4_9BACI</name>
<protein>
    <recommendedName>
        <fullName evidence="3">DUF327 domain-containing protein</fullName>
    </recommendedName>
</protein>
<sequence>MKINQDLRIGAENFRGDIKRTPAVHGQFSNLVQQYDQKLKDEQLKQLMANIDEAGERLAKSRNLQDLVKYKTLIKKFIKETVDYGMELSSSHSWNLYGEGRQLKVVKTIDEKLVELAEDLVNKEKLTIDILGKIGEIKGLLINLYA</sequence>
<evidence type="ECO:0000313" key="1">
    <source>
        <dbReference type="EMBL" id="EHL79717.1"/>
    </source>
</evidence>
<dbReference type="RefSeq" id="WP_003352337.1">
    <property type="nucleotide sequence ID" value="NZ_JH414739.1"/>
</dbReference>
<dbReference type="EMBL" id="ACWF01000003">
    <property type="protein sequence ID" value="EHL79717.1"/>
    <property type="molecule type" value="Genomic_DNA"/>
</dbReference>
<dbReference type="Pfam" id="PF03885">
    <property type="entry name" value="DUF327"/>
    <property type="match status" value="1"/>
</dbReference>
<accession>G9QGQ4</accession>
<dbReference type="Gene3D" id="1.20.120.490">
    <property type="entry name" value="Hypothetical protein TM1646-like domain"/>
    <property type="match status" value="1"/>
</dbReference>
<evidence type="ECO:0000313" key="2">
    <source>
        <dbReference type="Proteomes" id="UP000011747"/>
    </source>
</evidence>
<dbReference type="PATRIC" id="fig|665952.3.peg.71"/>
<dbReference type="HOGENOM" id="CLU_121413_0_0_9"/>
<organism evidence="1 2">
    <name type="scientific">Bacillus smithii 7_3_47FAA</name>
    <dbReference type="NCBI Taxonomy" id="665952"/>
    <lineage>
        <taxon>Bacteria</taxon>
        <taxon>Bacillati</taxon>
        <taxon>Bacillota</taxon>
        <taxon>Bacilli</taxon>
        <taxon>Bacillales</taxon>
        <taxon>Bacillaceae</taxon>
        <taxon>Bacillus</taxon>
    </lineage>
</organism>
<dbReference type="AlphaFoldDB" id="G9QGQ4"/>
<reference evidence="1 2" key="1">
    <citation type="submission" date="2011-09" db="EMBL/GenBank/DDBJ databases">
        <title>The Genome Sequence of Bacillus smithii 7_3_47FAA.</title>
        <authorList>
            <consortium name="The Broad Institute Genome Sequencing Platform"/>
            <person name="Earl A."/>
            <person name="Ward D."/>
            <person name="Feldgarden M."/>
            <person name="Gevers D."/>
            <person name="Daigneault M."/>
            <person name="Strauss J."/>
            <person name="Allen-Vercoe E."/>
            <person name="Young S.K."/>
            <person name="Zeng Q."/>
            <person name="Gargeya S."/>
            <person name="Fitzgerald M."/>
            <person name="Haas B."/>
            <person name="Abouelleil A."/>
            <person name="Alvarado L."/>
            <person name="Arachchi H.M."/>
            <person name="Berlin A."/>
            <person name="Brown A."/>
            <person name="Chapman S.B."/>
            <person name="Chen Z."/>
            <person name="Dunbar C."/>
            <person name="Freedman E."/>
            <person name="Gearin G."/>
            <person name="Goldberg J."/>
            <person name="Griggs A."/>
            <person name="Gujja S."/>
            <person name="Heiman D."/>
            <person name="Howarth C."/>
            <person name="Larson L."/>
            <person name="Lui A."/>
            <person name="MacDonald P.J.P."/>
            <person name="Montmayeur A."/>
            <person name="Murphy C."/>
            <person name="Neiman D."/>
            <person name="Pearson M."/>
            <person name="Priest M."/>
            <person name="Roberts A."/>
            <person name="Saif S."/>
            <person name="Shea T."/>
            <person name="Shenoy N."/>
            <person name="Sisk P."/>
            <person name="Stolte C."/>
            <person name="Sykes S."/>
            <person name="Wortman J."/>
            <person name="Nusbaum C."/>
            <person name="Birren B."/>
        </authorList>
    </citation>
    <scope>NUCLEOTIDE SEQUENCE [LARGE SCALE GENOMIC DNA]</scope>
    <source>
        <strain evidence="1 2">7_3_47FAA</strain>
    </source>
</reference>